<evidence type="ECO:0000256" key="2">
    <source>
        <dbReference type="ARBA" id="ARBA00022723"/>
    </source>
</evidence>
<evidence type="ECO:0000259" key="6">
    <source>
        <dbReference type="PROSITE" id="PS51007"/>
    </source>
</evidence>
<accession>A0ABT1LDT2</accession>
<dbReference type="RefSeq" id="WP_254743407.1">
    <property type="nucleotide sequence ID" value="NZ_JANCLU010000013.1"/>
</dbReference>
<reference evidence="7 8" key="1">
    <citation type="submission" date="2022-07" db="EMBL/GenBank/DDBJ databases">
        <authorList>
            <person name="Li W.-J."/>
            <person name="Deng Q.-Q."/>
        </authorList>
    </citation>
    <scope>NUCLEOTIDE SEQUENCE [LARGE SCALE GENOMIC DNA]</scope>
    <source>
        <strain evidence="7 8">SYSU M60028</strain>
    </source>
</reference>
<feature type="domain" description="Cytochrome c" evidence="6">
    <location>
        <begin position="33"/>
        <end position="143"/>
    </location>
</feature>
<sequence length="173" mass="18429">MLHPQRASAVSAAISAAAALLAVMLSGSAALAQDVSVGKQIYSSKAGCPFCHGWAGDGHGDPRSEGGAPTLRTSQLTRDQVAEVIQCGRPGTGMPYHDRFAYTDKRCYGMNSEDVGSLKPRRGDQTLQKDEIQAVADYVSAKIIGHPAVTKEECIEYFGSEIGECKLIEQRKG</sequence>
<keyword evidence="1 4" id="KW-0349">Heme</keyword>
<name>A0ABT1LDT2_9HYPH</name>
<dbReference type="InterPro" id="IPR036909">
    <property type="entry name" value="Cyt_c-like_dom_sf"/>
</dbReference>
<dbReference type="SUPFAM" id="SSF46626">
    <property type="entry name" value="Cytochrome c"/>
    <property type="match status" value="1"/>
</dbReference>
<keyword evidence="5" id="KW-0732">Signal</keyword>
<organism evidence="7 8">
    <name type="scientific">Alsobacter ponti</name>
    <dbReference type="NCBI Taxonomy" id="2962936"/>
    <lineage>
        <taxon>Bacteria</taxon>
        <taxon>Pseudomonadati</taxon>
        <taxon>Pseudomonadota</taxon>
        <taxon>Alphaproteobacteria</taxon>
        <taxon>Hyphomicrobiales</taxon>
        <taxon>Alsobacteraceae</taxon>
        <taxon>Alsobacter</taxon>
    </lineage>
</organism>
<feature type="chain" id="PRO_5046625135" evidence="5">
    <location>
        <begin position="33"/>
        <end position="173"/>
    </location>
</feature>
<evidence type="ECO:0000313" key="7">
    <source>
        <dbReference type="EMBL" id="MCP8939619.1"/>
    </source>
</evidence>
<evidence type="ECO:0000256" key="1">
    <source>
        <dbReference type="ARBA" id="ARBA00022617"/>
    </source>
</evidence>
<dbReference type="PROSITE" id="PS51007">
    <property type="entry name" value="CYTC"/>
    <property type="match status" value="1"/>
</dbReference>
<feature type="signal peptide" evidence="5">
    <location>
        <begin position="1"/>
        <end position="32"/>
    </location>
</feature>
<evidence type="ECO:0000256" key="3">
    <source>
        <dbReference type="ARBA" id="ARBA00023004"/>
    </source>
</evidence>
<keyword evidence="3 4" id="KW-0408">Iron</keyword>
<dbReference type="InterPro" id="IPR009056">
    <property type="entry name" value="Cyt_c-like_dom"/>
</dbReference>
<evidence type="ECO:0000256" key="4">
    <source>
        <dbReference type="PROSITE-ProRule" id="PRU00433"/>
    </source>
</evidence>
<keyword evidence="2 4" id="KW-0479">Metal-binding</keyword>
<proteinExistence type="predicted"/>
<dbReference type="EMBL" id="JANCLU010000013">
    <property type="protein sequence ID" value="MCP8939619.1"/>
    <property type="molecule type" value="Genomic_DNA"/>
</dbReference>
<keyword evidence="8" id="KW-1185">Reference proteome</keyword>
<gene>
    <name evidence="7" type="ORF">NK718_13915</name>
</gene>
<dbReference type="Proteomes" id="UP001205890">
    <property type="component" value="Unassembled WGS sequence"/>
</dbReference>
<protein>
    <submittedName>
        <fullName evidence="7">C-type cytochrome</fullName>
    </submittedName>
</protein>
<evidence type="ECO:0000313" key="8">
    <source>
        <dbReference type="Proteomes" id="UP001205890"/>
    </source>
</evidence>
<evidence type="ECO:0000256" key="5">
    <source>
        <dbReference type="SAM" id="SignalP"/>
    </source>
</evidence>
<dbReference type="Gene3D" id="1.10.760.10">
    <property type="entry name" value="Cytochrome c-like domain"/>
    <property type="match status" value="1"/>
</dbReference>
<comment type="caution">
    <text evidence="7">The sequence shown here is derived from an EMBL/GenBank/DDBJ whole genome shotgun (WGS) entry which is preliminary data.</text>
</comment>